<accession>A0ABS4K5A6</accession>
<dbReference type="Proteomes" id="UP001519308">
    <property type="component" value="Unassembled WGS sequence"/>
</dbReference>
<dbReference type="RefSeq" id="WP_021282007.1">
    <property type="nucleotide sequence ID" value="NZ_JAGGLL010000021.1"/>
</dbReference>
<gene>
    <name evidence="1" type="ORF">J2Z44_002785</name>
</gene>
<name>A0ABS4K5A6_9CLOT</name>
<comment type="caution">
    <text evidence="1">The sequence shown here is derived from an EMBL/GenBank/DDBJ whole genome shotgun (WGS) entry which is preliminary data.</text>
</comment>
<keyword evidence="2" id="KW-1185">Reference proteome</keyword>
<organism evidence="1 2">
    <name type="scientific">Clostridium punense</name>
    <dbReference type="NCBI Taxonomy" id="1054297"/>
    <lineage>
        <taxon>Bacteria</taxon>
        <taxon>Bacillati</taxon>
        <taxon>Bacillota</taxon>
        <taxon>Clostridia</taxon>
        <taxon>Eubacteriales</taxon>
        <taxon>Clostridiaceae</taxon>
        <taxon>Clostridium</taxon>
    </lineage>
</organism>
<evidence type="ECO:0000313" key="1">
    <source>
        <dbReference type="EMBL" id="MBP2022960.1"/>
    </source>
</evidence>
<dbReference type="EMBL" id="JAGGLL010000021">
    <property type="protein sequence ID" value="MBP2022960.1"/>
    <property type="molecule type" value="Genomic_DNA"/>
</dbReference>
<evidence type="ECO:0000313" key="2">
    <source>
        <dbReference type="Proteomes" id="UP001519308"/>
    </source>
</evidence>
<reference evidence="1 2" key="1">
    <citation type="submission" date="2021-03" db="EMBL/GenBank/DDBJ databases">
        <title>Genomic Encyclopedia of Type Strains, Phase IV (KMG-IV): sequencing the most valuable type-strain genomes for metagenomic binning, comparative biology and taxonomic classification.</title>
        <authorList>
            <person name="Goeker M."/>
        </authorList>
    </citation>
    <scope>NUCLEOTIDE SEQUENCE [LARGE SCALE GENOMIC DNA]</scope>
    <source>
        <strain evidence="1 2">DSM 28650</strain>
    </source>
</reference>
<proteinExistence type="predicted"/>
<sequence>MFDNKDSDIFILKNKAVEVQAFIDNIEEKKENIGGQIENISSISEEFHYYLIDIL</sequence>
<protein>
    <submittedName>
        <fullName evidence="1">Uncharacterized protein</fullName>
    </submittedName>
</protein>